<dbReference type="SUPFAM" id="SSF54593">
    <property type="entry name" value="Glyoxalase/Bleomycin resistance protein/Dihydroxybiphenyl dioxygenase"/>
    <property type="match status" value="1"/>
</dbReference>
<evidence type="ECO:0000313" key="2">
    <source>
        <dbReference type="EMBL" id="MBR7620359.1"/>
    </source>
</evidence>
<dbReference type="PANTHER" id="PTHR34109:SF1">
    <property type="entry name" value="VOC DOMAIN-CONTAINING PROTEIN"/>
    <property type="match status" value="1"/>
</dbReference>
<dbReference type="RefSeq" id="WP_215341098.1">
    <property type="nucleotide sequence ID" value="NZ_JAGSGD010000001.1"/>
</dbReference>
<dbReference type="InterPro" id="IPR037523">
    <property type="entry name" value="VOC_core"/>
</dbReference>
<dbReference type="Gene3D" id="3.10.180.10">
    <property type="entry name" value="2,3-Dihydroxybiphenyl 1,2-Dioxygenase, domain 1"/>
    <property type="match status" value="1"/>
</dbReference>
<feature type="domain" description="VOC" evidence="1">
    <location>
        <begin position="8"/>
        <end position="131"/>
    </location>
</feature>
<name>A0A941HVZ9_9CAUL</name>
<organism evidence="2 4">
    <name type="scientific">Phenylobacterium glaciei</name>
    <dbReference type="NCBI Taxonomy" id="2803784"/>
    <lineage>
        <taxon>Bacteria</taxon>
        <taxon>Pseudomonadati</taxon>
        <taxon>Pseudomonadota</taxon>
        <taxon>Alphaproteobacteria</taxon>
        <taxon>Caulobacterales</taxon>
        <taxon>Caulobacteraceae</taxon>
        <taxon>Phenylobacterium</taxon>
    </lineage>
</organism>
<gene>
    <name evidence="2" type="ORF">JKL49_13270</name>
    <name evidence="3" type="ORF">JKL49_18950</name>
</gene>
<reference evidence="2" key="2">
    <citation type="submission" date="2021-04" db="EMBL/GenBank/DDBJ databases">
        <title>Draft genome assembly of strain Phenylobacterium sp. 20VBR1 using MiniION and Illumina platforms.</title>
        <authorList>
            <person name="Thomas F.A."/>
            <person name="Krishnan K.P."/>
            <person name="Sinha R.K."/>
        </authorList>
    </citation>
    <scope>NUCLEOTIDE SEQUENCE</scope>
    <source>
        <strain evidence="2">20VBR1</strain>
    </source>
</reference>
<dbReference type="EMBL" id="CP068570">
    <property type="protein sequence ID" value="QQZ49191.1"/>
    <property type="molecule type" value="Genomic_DNA"/>
</dbReference>
<dbReference type="AlphaFoldDB" id="A0A941HVZ9"/>
<dbReference type="Proteomes" id="UP000622580">
    <property type="component" value="Unassembled WGS sequence"/>
</dbReference>
<dbReference type="Pfam" id="PF00903">
    <property type="entry name" value="Glyoxalase"/>
    <property type="match status" value="1"/>
</dbReference>
<dbReference type="PROSITE" id="PS51819">
    <property type="entry name" value="VOC"/>
    <property type="match status" value="1"/>
</dbReference>
<evidence type="ECO:0000313" key="4">
    <source>
        <dbReference type="Proteomes" id="UP000622580"/>
    </source>
</evidence>
<accession>A0A941HVZ9</accession>
<proteinExistence type="predicted"/>
<dbReference type="InterPro" id="IPR029068">
    <property type="entry name" value="Glyas_Bleomycin-R_OHBP_Dase"/>
</dbReference>
<sequence>MSEAIDPVFKGVIPYLSVQGAGAASEFYQKAFGAKELRVMPAEDGKRFMHIHLEINGGSLMLSDAFPESGYAHQPSHSFTMQLVVPDLDVWWKRAVDAGGKPTSEPQLMFWGDYYGALVDPFGVHWAFNQPAEQPA</sequence>
<dbReference type="CDD" id="cd07246">
    <property type="entry name" value="VOC_like"/>
    <property type="match status" value="1"/>
</dbReference>
<dbReference type="PANTHER" id="PTHR34109">
    <property type="entry name" value="BNAUNNG04460D PROTEIN-RELATED"/>
    <property type="match status" value="1"/>
</dbReference>
<keyword evidence="4" id="KW-1185">Reference proteome</keyword>
<evidence type="ECO:0000313" key="3">
    <source>
        <dbReference type="EMBL" id="QQZ49191.1"/>
    </source>
</evidence>
<reference evidence="3" key="1">
    <citation type="submission" date="2021-01" db="EMBL/GenBank/DDBJ databases">
        <title>Genome sequence of Phenylobacterium sp. 20VBR1 isolated from a valley glaceir, Ny-Alesund, Svalbard.</title>
        <authorList>
            <person name="Thomas F.A."/>
            <person name="Krishnan K.P."/>
            <person name="Sinha R.K."/>
        </authorList>
    </citation>
    <scope>NUCLEOTIDE SEQUENCE</scope>
    <source>
        <strain evidence="3">20VBR1</strain>
    </source>
</reference>
<dbReference type="InterPro" id="IPR004360">
    <property type="entry name" value="Glyas_Fos-R_dOase_dom"/>
</dbReference>
<dbReference type="EMBL" id="JAGSGD010000001">
    <property type="protein sequence ID" value="MBR7620359.1"/>
    <property type="molecule type" value="Genomic_DNA"/>
</dbReference>
<protein>
    <submittedName>
        <fullName evidence="2">VOC family protein</fullName>
    </submittedName>
</protein>
<evidence type="ECO:0000259" key="1">
    <source>
        <dbReference type="PROSITE" id="PS51819"/>
    </source>
</evidence>